<dbReference type="GO" id="GO:0016020">
    <property type="term" value="C:membrane"/>
    <property type="evidence" value="ECO:0007669"/>
    <property type="project" value="UniProtKB-SubCell"/>
</dbReference>
<dbReference type="InterPro" id="IPR026841">
    <property type="entry name" value="Aur1/Ipt1"/>
</dbReference>
<keyword evidence="4" id="KW-1185">Reference proteome</keyword>
<dbReference type="RefSeq" id="WP_090477345.1">
    <property type="nucleotide sequence ID" value="NZ_FOWZ01000001.1"/>
</dbReference>
<evidence type="ECO:0000313" key="4">
    <source>
        <dbReference type="Proteomes" id="UP000199331"/>
    </source>
</evidence>
<feature type="domain" description="Inositolphosphotransferase Aur1/Ipt1" evidence="2">
    <location>
        <begin position="136"/>
        <end position="324"/>
    </location>
</feature>
<keyword evidence="1" id="KW-1133">Transmembrane helix</keyword>
<dbReference type="AlphaFoldDB" id="A0A1I5L421"/>
<protein>
    <submittedName>
        <fullName evidence="3">PAP2 superfamily protein</fullName>
    </submittedName>
</protein>
<dbReference type="Proteomes" id="UP000199331">
    <property type="component" value="Unassembled WGS sequence"/>
</dbReference>
<dbReference type="OrthoDB" id="9816314at2"/>
<name>A0A1I5L421_9SPHN</name>
<proteinExistence type="predicted"/>
<evidence type="ECO:0000256" key="1">
    <source>
        <dbReference type="SAM" id="Phobius"/>
    </source>
</evidence>
<sequence length="348" mass="38807">MEQALDRPNVGMRGKLFEGYAPQFLCLFSLMLTHFLIAAHFTSRTIQDLLPLKFFGEVMVLGTLPVLALILLCAIKITVRQIDKPTITLVRLVYSNRSWILRSLLLFAIMLPTAQAFVALKVAIPSIVPFYADPYLAALDRMLFLGIDPWRFTHAIFGLPATVVIDWVYASWGGVATAVMLWAAFDRDPQFQIKAAFSLFLTWAVLGNALAIALSSVGPIFYYDFYGATTFAPLMEMLPESLILHDARNFLLESLGQGNFGSGISAAPSLHVAVTCLLFLMVRTKFRNRWVTSFAATYLVLIFIGSIHLAWHYALDGIISLFAVPLIWRYAVRSQAQTSASDQIQAVR</sequence>
<dbReference type="STRING" id="604088.SAMN04488060_0724"/>
<feature type="transmembrane region" description="Helical" evidence="1">
    <location>
        <begin position="20"/>
        <end position="42"/>
    </location>
</feature>
<accession>A0A1I5L421</accession>
<gene>
    <name evidence="3" type="ORF">SAMN04488060_0724</name>
</gene>
<feature type="transmembrane region" description="Helical" evidence="1">
    <location>
        <begin position="54"/>
        <end position="79"/>
    </location>
</feature>
<reference evidence="4" key="1">
    <citation type="submission" date="2016-10" db="EMBL/GenBank/DDBJ databases">
        <authorList>
            <person name="Varghese N."/>
            <person name="Submissions S."/>
        </authorList>
    </citation>
    <scope>NUCLEOTIDE SEQUENCE [LARGE SCALE GENOMIC DNA]</scope>
    <source>
        <strain evidence="4">CGMCC 1.7715</strain>
    </source>
</reference>
<feature type="transmembrane region" description="Helical" evidence="1">
    <location>
        <begin position="260"/>
        <end position="282"/>
    </location>
</feature>
<dbReference type="Pfam" id="PF14378">
    <property type="entry name" value="PAP2_3"/>
    <property type="match status" value="1"/>
</dbReference>
<feature type="transmembrane region" description="Helical" evidence="1">
    <location>
        <begin position="197"/>
        <end position="223"/>
    </location>
</feature>
<feature type="transmembrane region" description="Helical" evidence="1">
    <location>
        <begin position="99"/>
        <end position="120"/>
    </location>
</feature>
<feature type="transmembrane region" description="Helical" evidence="1">
    <location>
        <begin position="313"/>
        <end position="332"/>
    </location>
</feature>
<evidence type="ECO:0000313" key="3">
    <source>
        <dbReference type="EMBL" id="SFO91948.1"/>
    </source>
</evidence>
<evidence type="ECO:0000259" key="2">
    <source>
        <dbReference type="Pfam" id="PF14378"/>
    </source>
</evidence>
<organism evidence="3 4">
    <name type="scientific">Qipengyuania nanhaisediminis</name>
    <dbReference type="NCBI Taxonomy" id="604088"/>
    <lineage>
        <taxon>Bacteria</taxon>
        <taxon>Pseudomonadati</taxon>
        <taxon>Pseudomonadota</taxon>
        <taxon>Alphaproteobacteria</taxon>
        <taxon>Sphingomonadales</taxon>
        <taxon>Erythrobacteraceae</taxon>
        <taxon>Qipengyuania</taxon>
    </lineage>
</organism>
<feature type="transmembrane region" description="Helical" evidence="1">
    <location>
        <begin position="289"/>
        <end position="307"/>
    </location>
</feature>
<dbReference type="EMBL" id="FOWZ01000001">
    <property type="protein sequence ID" value="SFO91948.1"/>
    <property type="molecule type" value="Genomic_DNA"/>
</dbReference>
<keyword evidence="1" id="KW-0472">Membrane</keyword>
<keyword evidence="1" id="KW-0812">Transmembrane</keyword>
<feature type="transmembrane region" description="Helical" evidence="1">
    <location>
        <begin position="167"/>
        <end position="185"/>
    </location>
</feature>